<sequence length="671" mass="75948">MRHPDNNTDHHIIISSSALSHAASAPSMDQPSGEHYNAHPLAESLVAWFTSNGGRLSPDVQIVYNQARGFHMRALRPLSSPVVTTCPLKLTLSCLNLDPSEEGVLHIQSPLRQCRGRIPDHILTYLLLIEQRDKGQASPWHTYIACLPSSDSMTTPLWFDEGDMAFLAGTSLAPAAKERKAELYQQWERAMAVIEELGIALVKHVDLESLLWAATIFTSRAFISTHILPGRETVPILFPVVDILNHSVSARVEWDFEPSQSFALKCLDGDSFQPGQELFNNYAPKQNDELLLGYGFCLEDNPIEQFVLKLAFQPELQQRAQQMGLLNPENVPFGMSKAFLATDPNKEQHFLRAKDHPFGRYNNHVPFFRGVPPYIVHFFFIQTIMTLETDLSGVDFEKPGPRITLQVLILLHRALAQRCSTLPLVLQREPQNDKQRFAKIYRDTQARIIHSVENELQAAVTRLRSPNDRNARSLHCLRNVFAIFCSDFPKPFKRFEKALEQHGLQHGCEGQSMVWTLLLTVLLATMLTTQKNTNDTPTFALLRDLCARHALPTLEDGIEDVEMYTFIDEHLGDFLRLPSSTDPDASPSDILDELGLAFVNQPAENTAPVFITGRTENLGPRIIMWAMKVVERDAVPIFEDEQVKTCLYARFQAEEGDVQSDERWMYEDVEI</sequence>
<reference evidence="1 2" key="1">
    <citation type="journal article" date="2014" name="PLoS ONE">
        <title>De novo Genome Assembly of the Fungal Plant Pathogen Pyrenophora semeniperda.</title>
        <authorList>
            <person name="Soliai M.M."/>
            <person name="Meyer S.E."/>
            <person name="Udall J.A."/>
            <person name="Elzinga D.E."/>
            <person name="Hermansen R.A."/>
            <person name="Bodily P.M."/>
            <person name="Hart A.A."/>
            <person name="Coleman C.E."/>
        </authorList>
    </citation>
    <scope>NUCLEOTIDE SEQUENCE [LARGE SCALE GENOMIC DNA]</scope>
    <source>
        <strain evidence="1 2">CCB06</strain>
        <tissue evidence="1">Mycelium</tissue>
    </source>
</reference>
<protein>
    <submittedName>
        <fullName evidence="1">Set domain</fullName>
    </submittedName>
</protein>
<proteinExistence type="predicted"/>
<dbReference type="Gene3D" id="3.90.1410.10">
    <property type="entry name" value="set domain protein methyltransferase, domain 1"/>
    <property type="match status" value="1"/>
</dbReference>
<gene>
    <name evidence="1" type="ORF">GMOD_00004648</name>
</gene>
<name>A0A3M7MH96_9PLEO</name>
<evidence type="ECO:0000313" key="1">
    <source>
        <dbReference type="EMBL" id="RMZ73850.1"/>
    </source>
</evidence>
<dbReference type="EMBL" id="KE747843">
    <property type="protein sequence ID" value="RMZ73850.1"/>
    <property type="molecule type" value="Genomic_DNA"/>
</dbReference>
<dbReference type="GO" id="GO:0016279">
    <property type="term" value="F:protein-lysine N-methyltransferase activity"/>
    <property type="evidence" value="ECO:0007669"/>
    <property type="project" value="InterPro"/>
</dbReference>
<dbReference type="PANTHER" id="PTHR13271:SF137">
    <property type="entry name" value="SET DOMAIN-CONTAINING PROTEIN"/>
    <property type="match status" value="1"/>
</dbReference>
<dbReference type="SUPFAM" id="SSF82199">
    <property type="entry name" value="SET domain"/>
    <property type="match status" value="1"/>
</dbReference>
<dbReference type="PANTHER" id="PTHR13271">
    <property type="entry name" value="UNCHARACTERIZED PUTATIVE METHYLTRANSFERASE"/>
    <property type="match status" value="1"/>
</dbReference>
<dbReference type="OrthoDB" id="42889at2759"/>
<evidence type="ECO:0000313" key="2">
    <source>
        <dbReference type="Proteomes" id="UP000265663"/>
    </source>
</evidence>
<dbReference type="InterPro" id="IPR044432">
    <property type="entry name" value="Set10/Efm1_SET"/>
</dbReference>
<keyword evidence="2" id="KW-1185">Reference proteome</keyword>
<organism evidence="1 2">
    <name type="scientific">Pyrenophora seminiperda CCB06</name>
    <dbReference type="NCBI Taxonomy" id="1302712"/>
    <lineage>
        <taxon>Eukaryota</taxon>
        <taxon>Fungi</taxon>
        <taxon>Dikarya</taxon>
        <taxon>Ascomycota</taxon>
        <taxon>Pezizomycotina</taxon>
        <taxon>Dothideomycetes</taxon>
        <taxon>Pleosporomycetidae</taxon>
        <taxon>Pleosporales</taxon>
        <taxon>Pleosporineae</taxon>
        <taxon>Pleosporaceae</taxon>
        <taxon>Pyrenophora</taxon>
    </lineage>
</organism>
<dbReference type="InterPro" id="IPR046341">
    <property type="entry name" value="SET_dom_sf"/>
</dbReference>
<dbReference type="AlphaFoldDB" id="A0A3M7MH96"/>
<accession>A0A3M7MH96</accession>
<dbReference type="InterPro" id="IPR050600">
    <property type="entry name" value="SETD3_SETD6_MTase"/>
</dbReference>
<dbReference type="CDD" id="cd19180">
    <property type="entry name" value="SET_SpSET10-like"/>
    <property type="match status" value="1"/>
</dbReference>
<dbReference type="Proteomes" id="UP000265663">
    <property type="component" value="Unassembled WGS sequence"/>
</dbReference>